<sequence>MYRGNSNNSWAPLSLGFHDIERYLEDLDTQDQEPQSQQPLSVGVQPQFPDLHSDLEQRPQPTPSVDRPPQSSQLQSHAGPRPQPTPSVDRPPQSSQLQSHAGPRPQQQVPEVPRPLAQPLQPEDKDNSSTFDSEQTNELNTNEVLEMALDLAETFPNHKKDLSFPIYYDCPFLPKVNKVTKQIVKADKFIDHLVKVRMDFDTECEKLSLPANNEFKKATTYMRRANRSKGSLSDSLPKGTDSKLVLRKESEKTGSPNSSFVDVETLDNSDEVMLKEKLPKVDNAGVAMSAAYATDVRMSASGNCQVDLSKMDLSKAGMSEIKDKLDLQSTENDALEMALEIITVELDQQKQLEGLTKNATVVTAELDTEQRQLLRTHITFEHENKYRSYNSKASVVTVELEDQQEHCLIKKSPTPVELEHHKLQSHASSAMAASAELAQRQSQGCKRAAVRDDVKHNQRCQNANDRSTTNENEYHQLKRHRSEPKTATSELDPQQQQCQTLDPMAATTEPEHHWPLFNVSEATPVTAKLEKRSYKRRKAKESTADLEHHQQEGQSSKITSAIAEWEQQRNAAKAKSATAKMENQKQYRSNATVVASKLEHHQQQHCSPTLDHYQQQCNTTPKANFASAESENYQRQCRTPKETASAEFKYPEQQLYASTSATNQFQLHQQQFFSSNAAVFSSELQQYEQQRRTPKKTIASAEYINMETAAPNNAPQKLQQKHSALKATTPSSTLANLLQQSYIPNEASATCKLQLDQQQWTSTQRATANFEVGQRSHTPNRLTPNAQMELYQQQSHTSKEITSTAEVEQHQQQRRTPKETISPGELQFYRNTATTGQLDHHQQTNFTPIIKKATSQLANLLQHRPALQSTANTDQLHRYQQQNSIPSSPTSGLQPRHTPTPTSSTNMQLNQQQRQKPNASTATVQLAQYLHQRQISKETSLPTGPTHQQTQNTLKRTAADAALDYHQHQRHNTNAATATSTQMEFNQQAQPYASRRTSASVEFGEIQRQIQTPQPAFVTSNQHSMLVNYDSEPNNCSNYNPQLSMDQNKATKRVFAPVQFTAQPQQHCLNPYQSNLNLQTSLCRPSTNPMDLPANSQPSFESHQRFDQAMHQFHGNQITDGRPQRTHNDQMNNLPQVNSGERLMIKYNHRTPESSQSSWNTSNTSGAAPERLRILSNAERIQPQLAHRNYSSPMSASNPFDPQYSYQSIQNFNVSAPEFRQPFPPQTPRGAQRQTKDEIRYKLQSQR</sequence>
<evidence type="ECO:0000256" key="1">
    <source>
        <dbReference type="SAM" id="MobiDB-lite"/>
    </source>
</evidence>
<feature type="compositionally biased region" description="Basic and acidic residues" evidence="1">
    <location>
        <begin position="540"/>
        <end position="551"/>
    </location>
</feature>
<name>A0AAD8FHB7_BIOPF</name>
<dbReference type="AlphaFoldDB" id="A0AAD8FHB7"/>
<feature type="compositionally biased region" description="Polar residues" evidence="1">
    <location>
        <begin position="128"/>
        <end position="138"/>
    </location>
</feature>
<proteinExistence type="predicted"/>
<organism evidence="2 3">
    <name type="scientific">Biomphalaria pfeifferi</name>
    <name type="common">Bloodfluke planorb</name>
    <name type="synonym">Freshwater snail</name>
    <dbReference type="NCBI Taxonomy" id="112525"/>
    <lineage>
        <taxon>Eukaryota</taxon>
        <taxon>Metazoa</taxon>
        <taxon>Spiralia</taxon>
        <taxon>Lophotrochozoa</taxon>
        <taxon>Mollusca</taxon>
        <taxon>Gastropoda</taxon>
        <taxon>Heterobranchia</taxon>
        <taxon>Euthyneura</taxon>
        <taxon>Panpulmonata</taxon>
        <taxon>Hygrophila</taxon>
        <taxon>Lymnaeoidea</taxon>
        <taxon>Planorbidae</taxon>
        <taxon>Biomphalaria</taxon>
    </lineage>
</organism>
<feature type="compositionally biased region" description="Polar residues" evidence="1">
    <location>
        <begin position="485"/>
        <end position="498"/>
    </location>
</feature>
<feature type="compositionally biased region" description="Polar residues" evidence="1">
    <location>
        <begin position="1129"/>
        <end position="1138"/>
    </location>
</feature>
<protein>
    <submittedName>
        <fullName evidence="2">Uncharacterized protein</fullName>
    </submittedName>
</protein>
<feature type="compositionally biased region" description="Polar residues" evidence="1">
    <location>
        <begin position="459"/>
        <end position="471"/>
    </location>
</feature>
<reference evidence="2" key="1">
    <citation type="journal article" date="2023" name="PLoS Negl. Trop. Dis.">
        <title>A genome sequence for Biomphalaria pfeifferi, the major vector snail for the human-infecting parasite Schistosoma mansoni.</title>
        <authorList>
            <person name="Bu L."/>
            <person name="Lu L."/>
            <person name="Laidemitt M.R."/>
            <person name="Zhang S.M."/>
            <person name="Mutuku M."/>
            <person name="Mkoji G."/>
            <person name="Steinauer M."/>
            <person name="Loker E.S."/>
        </authorList>
    </citation>
    <scope>NUCLEOTIDE SEQUENCE</scope>
    <source>
        <strain evidence="2">KasaAsao</strain>
    </source>
</reference>
<evidence type="ECO:0000313" key="2">
    <source>
        <dbReference type="EMBL" id="KAK0063169.1"/>
    </source>
</evidence>
<feature type="compositionally biased region" description="Low complexity" evidence="1">
    <location>
        <begin position="103"/>
        <end position="115"/>
    </location>
</feature>
<feature type="region of interest" description="Disordered" evidence="1">
    <location>
        <begin position="532"/>
        <end position="557"/>
    </location>
</feature>
<feature type="region of interest" description="Disordered" evidence="1">
    <location>
        <begin position="793"/>
        <end position="825"/>
    </location>
</feature>
<keyword evidence="3" id="KW-1185">Reference proteome</keyword>
<feature type="region of interest" description="Disordered" evidence="1">
    <location>
        <begin position="24"/>
        <end position="138"/>
    </location>
</feature>
<reference evidence="2" key="2">
    <citation type="submission" date="2023-04" db="EMBL/GenBank/DDBJ databases">
        <authorList>
            <person name="Bu L."/>
            <person name="Lu L."/>
            <person name="Laidemitt M.R."/>
            <person name="Zhang S.M."/>
            <person name="Mutuku M."/>
            <person name="Mkoji G."/>
            <person name="Steinauer M."/>
            <person name="Loker E.S."/>
        </authorList>
    </citation>
    <scope>NUCLEOTIDE SEQUENCE</scope>
    <source>
        <strain evidence="2">KasaAsao</strain>
        <tissue evidence="2">Whole Snail</tissue>
    </source>
</reference>
<feature type="region of interest" description="Disordered" evidence="1">
    <location>
        <begin position="877"/>
        <end position="922"/>
    </location>
</feature>
<feature type="region of interest" description="Disordered" evidence="1">
    <location>
        <begin position="1117"/>
        <end position="1138"/>
    </location>
</feature>
<feature type="compositionally biased region" description="Polar residues" evidence="1">
    <location>
        <begin position="793"/>
        <end position="806"/>
    </location>
</feature>
<dbReference type="EMBL" id="JASAOG010000022">
    <property type="protein sequence ID" value="KAK0063169.1"/>
    <property type="molecule type" value="Genomic_DNA"/>
</dbReference>
<gene>
    <name evidence="2" type="ORF">Bpfe_007365</name>
</gene>
<feature type="region of interest" description="Disordered" evidence="1">
    <location>
        <begin position="1215"/>
        <end position="1247"/>
    </location>
</feature>
<dbReference type="Proteomes" id="UP001233172">
    <property type="component" value="Unassembled WGS sequence"/>
</dbReference>
<evidence type="ECO:0000313" key="3">
    <source>
        <dbReference type="Proteomes" id="UP001233172"/>
    </source>
</evidence>
<comment type="caution">
    <text evidence="2">The sequence shown here is derived from an EMBL/GenBank/DDBJ whole genome shotgun (WGS) entry which is preliminary data.</text>
</comment>
<accession>A0AAD8FHB7</accession>
<feature type="region of interest" description="Disordered" evidence="1">
    <location>
        <begin position="443"/>
        <end position="498"/>
    </location>
</feature>